<evidence type="ECO:0000313" key="1">
    <source>
        <dbReference type="EMBL" id="CAK0732950.1"/>
    </source>
</evidence>
<dbReference type="Proteomes" id="UP001314263">
    <property type="component" value="Unassembled WGS sequence"/>
</dbReference>
<comment type="caution">
    <text evidence="1">The sequence shown here is derived from an EMBL/GenBank/DDBJ whole genome shotgun (WGS) entry which is preliminary data.</text>
</comment>
<sequence>MKGSALKCSWARRKAQASGGGGTPAASLASHANVGLVGLPAQKYVGIQQQPAMQLDDYCQRYQSWLGSTLGISQPAQFMVPPHQEHRLLTLDHLENRLAFYDIPICLEAMEIH</sequence>
<protein>
    <submittedName>
        <fullName evidence="1">Uncharacterized protein</fullName>
    </submittedName>
</protein>
<name>A0AAV1HR37_9CHLO</name>
<organism evidence="1 2">
    <name type="scientific">Coccomyxa viridis</name>
    <dbReference type="NCBI Taxonomy" id="1274662"/>
    <lineage>
        <taxon>Eukaryota</taxon>
        <taxon>Viridiplantae</taxon>
        <taxon>Chlorophyta</taxon>
        <taxon>core chlorophytes</taxon>
        <taxon>Trebouxiophyceae</taxon>
        <taxon>Trebouxiophyceae incertae sedis</taxon>
        <taxon>Coccomyxaceae</taxon>
        <taxon>Coccomyxa</taxon>
    </lineage>
</organism>
<dbReference type="AlphaFoldDB" id="A0AAV1HR37"/>
<dbReference type="EMBL" id="CAUYUE010000001">
    <property type="protein sequence ID" value="CAK0732950.1"/>
    <property type="molecule type" value="Genomic_DNA"/>
</dbReference>
<proteinExistence type="predicted"/>
<keyword evidence="2" id="KW-1185">Reference proteome</keyword>
<reference evidence="1 2" key="1">
    <citation type="submission" date="2023-10" db="EMBL/GenBank/DDBJ databases">
        <authorList>
            <person name="Maclean D."/>
            <person name="Macfadyen A."/>
        </authorList>
    </citation>
    <scope>NUCLEOTIDE SEQUENCE [LARGE SCALE GENOMIC DNA]</scope>
</reference>
<accession>A0AAV1HR37</accession>
<gene>
    <name evidence="1" type="ORF">CVIRNUC_000205</name>
</gene>
<evidence type="ECO:0000313" key="2">
    <source>
        <dbReference type="Proteomes" id="UP001314263"/>
    </source>
</evidence>